<dbReference type="RefSeq" id="WP_266058315.1">
    <property type="nucleotide sequence ID" value="NZ_JAPFQN010000011.1"/>
</dbReference>
<dbReference type="EMBL" id="JAPFQN010000011">
    <property type="protein sequence ID" value="MCX2745718.1"/>
    <property type="molecule type" value="Genomic_DNA"/>
</dbReference>
<reference evidence="1 2" key="1">
    <citation type="submission" date="2022-11" db="EMBL/GenBank/DDBJ databases">
        <title>The characterization of three novel Bacteroidetes species and genomic analysis of their roles in tidal elemental geochemical cycles.</title>
        <authorList>
            <person name="Ma K."/>
        </authorList>
    </citation>
    <scope>NUCLEOTIDE SEQUENCE [LARGE SCALE GENOMIC DNA]</scope>
    <source>
        <strain evidence="1 2">M17</strain>
    </source>
</reference>
<dbReference type="NCBIfam" id="NF046062">
    <property type="entry name" value="citrull_CtlX"/>
    <property type="match status" value="1"/>
</dbReference>
<proteinExistence type="predicted"/>
<dbReference type="Proteomes" id="UP001209885">
    <property type="component" value="Unassembled WGS sequence"/>
</dbReference>
<dbReference type="InterPro" id="IPR014541">
    <property type="entry name" value="Amdntrnsf_FN0238"/>
</dbReference>
<evidence type="ECO:0000313" key="2">
    <source>
        <dbReference type="Proteomes" id="UP001209885"/>
    </source>
</evidence>
<dbReference type="SUPFAM" id="SSF55909">
    <property type="entry name" value="Pentein"/>
    <property type="match status" value="1"/>
</dbReference>
<dbReference type="Gene3D" id="3.75.10.10">
    <property type="entry name" value="L-arginine/glycine Amidinotransferase, Chain A"/>
    <property type="match status" value="1"/>
</dbReference>
<accession>A0ABT3RVC7</accession>
<dbReference type="PANTHER" id="PTHR43224:SF1">
    <property type="entry name" value="AMIDINOTRANSFERASE"/>
    <property type="match status" value="1"/>
</dbReference>
<gene>
    <name evidence="1" type="ORF">OO013_17680</name>
</gene>
<protein>
    <submittedName>
        <fullName evidence="1">Arginine deiminase-related protein</fullName>
    </submittedName>
</protein>
<sequence length="313" mass="35225">MSNSIQAAPAVMMVRPVRFGANPETAVSNAFQQSDENSASELTQQNAVKEFDAFYDLLKENGIEVVVIQDTDDPHTPDSIFPNNWISFHEGNIVVKYPMEAENRRFERREDIVDILKEAGYLVSDVKDISEPEKSGKFLEGTGSIVFDYDNKLAYANLSTRTDEDLLKNLCEEMGFEPVIFHAYDQKYGKDVYHTNVVMCLAEKFVVICLDAIPEEEHGMLLDKFEQTNKKVIAISYAQMNNFAGNMLEVKNNEGKSFTIMSKTAYDSLLEGQIKEIEKHSTILTPSIPTIEKYGGGSVRCMLAGVWLEKNAN</sequence>
<name>A0ABT3RVC7_9BACT</name>
<keyword evidence="2" id="KW-1185">Reference proteome</keyword>
<dbReference type="PIRSF" id="PIRSF028188">
    <property type="entry name" value="Amdntrnsf_FN0238"/>
    <property type="match status" value="1"/>
</dbReference>
<evidence type="ECO:0000313" key="1">
    <source>
        <dbReference type="EMBL" id="MCX2745718.1"/>
    </source>
</evidence>
<dbReference type="PANTHER" id="PTHR43224">
    <property type="entry name" value="AMIDINOTRANSFERASE"/>
    <property type="match status" value="1"/>
</dbReference>
<organism evidence="1 2">
    <name type="scientific">Mangrovivirga halotolerans</name>
    <dbReference type="NCBI Taxonomy" id="2993936"/>
    <lineage>
        <taxon>Bacteria</taxon>
        <taxon>Pseudomonadati</taxon>
        <taxon>Bacteroidota</taxon>
        <taxon>Cytophagia</taxon>
        <taxon>Cytophagales</taxon>
        <taxon>Mangrovivirgaceae</taxon>
        <taxon>Mangrovivirga</taxon>
    </lineage>
</organism>
<dbReference type="Pfam" id="PF19420">
    <property type="entry name" value="DDAH_eukar"/>
    <property type="match status" value="1"/>
</dbReference>
<comment type="caution">
    <text evidence="1">The sequence shown here is derived from an EMBL/GenBank/DDBJ whole genome shotgun (WGS) entry which is preliminary data.</text>
</comment>